<keyword evidence="3" id="KW-1185">Reference proteome</keyword>
<name>A0A653BSV3_CALMS</name>
<evidence type="ECO:0000256" key="1">
    <source>
        <dbReference type="SAM" id="SignalP"/>
    </source>
</evidence>
<evidence type="ECO:0000313" key="2">
    <source>
        <dbReference type="EMBL" id="VEN38672.1"/>
    </source>
</evidence>
<feature type="signal peptide" evidence="1">
    <location>
        <begin position="1"/>
        <end position="19"/>
    </location>
</feature>
<dbReference type="AlphaFoldDB" id="A0A653BSV3"/>
<organism evidence="2 3">
    <name type="scientific">Callosobruchus maculatus</name>
    <name type="common">Southern cowpea weevil</name>
    <name type="synonym">Pulse bruchid</name>
    <dbReference type="NCBI Taxonomy" id="64391"/>
    <lineage>
        <taxon>Eukaryota</taxon>
        <taxon>Metazoa</taxon>
        <taxon>Ecdysozoa</taxon>
        <taxon>Arthropoda</taxon>
        <taxon>Hexapoda</taxon>
        <taxon>Insecta</taxon>
        <taxon>Pterygota</taxon>
        <taxon>Neoptera</taxon>
        <taxon>Endopterygota</taxon>
        <taxon>Coleoptera</taxon>
        <taxon>Polyphaga</taxon>
        <taxon>Cucujiformia</taxon>
        <taxon>Chrysomeloidea</taxon>
        <taxon>Chrysomelidae</taxon>
        <taxon>Bruchinae</taxon>
        <taxon>Bruchini</taxon>
        <taxon>Callosobruchus</taxon>
    </lineage>
</organism>
<reference evidence="2 3" key="1">
    <citation type="submission" date="2019-01" db="EMBL/GenBank/DDBJ databases">
        <authorList>
            <person name="Sayadi A."/>
        </authorList>
    </citation>
    <scope>NUCLEOTIDE SEQUENCE [LARGE SCALE GENOMIC DNA]</scope>
</reference>
<dbReference type="Proteomes" id="UP000410492">
    <property type="component" value="Unassembled WGS sequence"/>
</dbReference>
<keyword evidence="1" id="KW-0732">Signal</keyword>
<dbReference type="EMBL" id="CAACVG010004823">
    <property type="protein sequence ID" value="VEN38672.1"/>
    <property type="molecule type" value="Genomic_DNA"/>
</dbReference>
<sequence length="137" mass="15803">MKGVTVLLAVVFLSAAVHGKVFQRCQLVKLLRDTYHMPHLATWVMDLTHGPHIQNVRAMFSSMCKDVSNLKNAKHCTLHQSITRNNKVYKVLLMTVYCLSYIPCYHNIDGTKWVQTEQKQYCLAPPLTNLLQVRKLY</sequence>
<proteinExistence type="predicted"/>
<feature type="chain" id="PRO_5024841386" evidence="1">
    <location>
        <begin position="20"/>
        <end position="137"/>
    </location>
</feature>
<dbReference type="OrthoDB" id="17373at2759"/>
<gene>
    <name evidence="2" type="ORF">CALMAC_LOCUS3480</name>
</gene>
<accession>A0A653BSV3</accession>
<evidence type="ECO:0000313" key="3">
    <source>
        <dbReference type="Proteomes" id="UP000410492"/>
    </source>
</evidence>
<protein>
    <submittedName>
        <fullName evidence="2">Uncharacterized protein</fullName>
    </submittedName>
</protein>